<dbReference type="RefSeq" id="WP_201642643.1">
    <property type="nucleotide sequence ID" value="NZ_CAJHCP010000005.1"/>
</dbReference>
<dbReference type="Proteomes" id="UP000598032">
    <property type="component" value="Unassembled WGS sequence"/>
</dbReference>
<dbReference type="EMBL" id="CAJHCP010000005">
    <property type="protein sequence ID" value="CAD6531897.1"/>
    <property type="molecule type" value="Genomic_DNA"/>
</dbReference>
<sequence>MNTTVEMLDDPTEWRKLIYPASGVSELLRTRLQAKMKDSLRKVLLEIARVMPAKLTRGSDVVAGLDSSRRYSPRLYFTYFGLLQEMARSDASAVALRCDDLLDCLHAPYSDAFEIRADVDDITRSFLRAHQAATRSDATFLQIASNAEHHDTGEAVARCDVKSARRHLGDLRNAISASNPNLADEISKIVSVVQLMPPAFSAEAASSLAAFGMVLVRPPSGIREQYKRFFYFDRLLHEAAHIYLNMLMTFDPLVNNGTDPAPSPARQTLRPIKGVLHAHFVFFRLLHAYRHAPEFIRQTHAPNPSPDEIERLSLSALPLSFAVREAVYLDKFMQGDAILRSRAVFTKPGQIFLDSMREAVCHV</sequence>
<dbReference type="NCBIfam" id="TIGR04267">
    <property type="entry name" value="mod_HExxH"/>
    <property type="match status" value="1"/>
</dbReference>
<name>A0ABM8NLP2_9BURK</name>
<gene>
    <name evidence="1" type="ORF">LMG28140_02556</name>
</gene>
<dbReference type="InterPro" id="IPR026337">
    <property type="entry name" value="AKG_HExxH"/>
</dbReference>
<evidence type="ECO:0000313" key="1">
    <source>
        <dbReference type="EMBL" id="CAD6531897.1"/>
    </source>
</evidence>
<evidence type="ECO:0000313" key="2">
    <source>
        <dbReference type="Proteomes" id="UP000598032"/>
    </source>
</evidence>
<accession>A0ABM8NLP2</accession>
<protein>
    <recommendedName>
        <fullName evidence="3">HEXXH motif domain-containing protein</fullName>
    </recommendedName>
</protein>
<keyword evidence="2" id="KW-1185">Reference proteome</keyword>
<evidence type="ECO:0008006" key="3">
    <source>
        <dbReference type="Google" id="ProtNLM"/>
    </source>
</evidence>
<comment type="caution">
    <text evidence="1">The sequence shown here is derived from an EMBL/GenBank/DDBJ whole genome shotgun (WGS) entry which is preliminary data.</text>
</comment>
<proteinExistence type="predicted"/>
<organism evidence="1 2">
    <name type="scientific">Paraburkholderia metrosideri</name>
    <dbReference type="NCBI Taxonomy" id="580937"/>
    <lineage>
        <taxon>Bacteria</taxon>
        <taxon>Pseudomonadati</taxon>
        <taxon>Pseudomonadota</taxon>
        <taxon>Betaproteobacteria</taxon>
        <taxon>Burkholderiales</taxon>
        <taxon>Burkholderiaceae</taxon>
        <taxon>Paraburkholderia</taxon>
    </lineage>
</organism>
<reference evidence="1 2" key="1">
    <citation type="submission" date="2020-10" db="EMBL/GenBank/DDBJ databases">
        <authorList>
            <person name="Peeters C."/>
        </authorList>
    </citation>
    <scope>NUCLEOTIDE SEQUENCE [LARGE SCALE GENOMIC DNA]</scope>
    <source>
        <strain evidence="1 2">LMG 28140</strain>
    </source>
</reference>